<reference evidence="2 3" key="1">
    <citation type="submission" date="2012-04" db="EMBL/GenBank/DDBJ databases">
        <authorList>
            <person name="Harkins D.M."/>
            <person name="Madupu R."/>
            <person name="Durkin A.S."/>
            <person name="Torralba M."/>
            <person name="Methe B."/>
            <person name="Sutton G.G."/>
            <person name="Nelson K.E."/>
        </authorList>
    </citation>
    <scope>NUCLEOTIDE SEQUENCE [LARGE SCALE GENOMIC DNA]</scope>
    <source>
        <strain evidence="2 3">VK64</strain>
    </source>
</reference>
<proteinExistence type="predicted"/>
<evidence type="ECO:0000313" key="3">
    <source>
        <dbReference type="Proteomes" id="UP000004473"/>
    </source>
</evidence>
<keyword evidence="1" id="KW-1133">Transmembrane helix</keyword>
<dbReference type="PATRIC" id="fig|1095748.3.peg.604"/>
<sequence length="37" mass="4137">MLLLGMGSSEIWMITGLGFQTTYVWFMRVLPKMAGLG</sequence>
<comment type="caution">
    <text evidence="2">The sequence shown here is derived from an EMBL/GenBank/DDBJ whole genome shotgun (WGS) entry which is preliminary data.</text>
</comment>
<gene>
    <name evidence="2" type="ORF">HMPREF1051_3152</name>
</gene>
<keyword evidence="1" id="KW-0472">Membrane</keyword>
<protein>
    <submittedName>
        <fullName evidence="2">Uncharacterized protein</fullName>
    </submittedName>
</protein>
<accession>I2NVE6</accession>
<evidence type="ECO:0000313" key="2">
    <source>
        <dbReference type="EMBL" id="EIG29807.1"/>
    </source>
</evidence>
<dbReference type="Proteomes" id="UP000004473">
    <property type="component" value="Unassembled WGS sequence"/>
</dbReference>
<dbReference type="AlphaFoldDB" id="I2NVE6"/>
<name>I2NVE6_NEISI</name>
<organism evidence="2 3">
    <name type="scientific">Neisseria sicca VK64</name>
    <dbReference type="NCBI Taxonomy" id="1095748"/>
    <lineage>
        <taxon>Bacteria</taxon>
        <taxon>Pseudomonadati</taxon>
        <taxon>Pseudomonadota</taxon>
        <taxon>Betaproteobacteria</taxon>
        <taxon>Neisseriales</taxon>
        <taxon>Neisseriaceae</taxon>
        <taxon>Neisseria</taxon>
    </lineage>
</organism>
<feature type="transmembrane region" description="Helical" evidence="1">
    <location>
        <begin position="12"/>
        <end position="30"/>
    </location>
</feature>
<keyword evidence="1" id="KW-0812">Transmembrane</keyword>
<evidence type="ECO:0000256" key="1">
    <source>
        <dbReference type="SAM" id="Phobius"/>
    </source>
</evidence>
<dbReference type="EMBL" id="AJMT01000044">
    <property type="protein sequence ID" value="EIG29807.1"/>
    <property type="molecule type" value="Genomic_DNA"/>
</dbReference>